<protein>
    <submittedName>
        <fullName evidence="2">Uncharacterized protein</fullName>
    </submittedName>
</protein>
<keyword evidence="3" id="KW-1185">Reference proteome</keyword>
<dbReference type="InterPro" id="IPR051091">
    <property type="entry name" value="O-Glucosyltr/Glycosyltrsf_90"/>
</dbReference>
<keyword evidence="1" id="KW-1133">Transmembrane helix</keyword>
<keyword evidence="1" id="KW-0812">Transmembrane</keyword>
<feature type="transmembrane region" description="Helical" evidence="1">
    <location>
        <begin position="12"/>
        <end position="32"/>
    </location>
</feature>
<dbReference type="Proteomes" id="UP000001058">
    <property type="component" value="Unassembled WGS sequence"/>
</dbReference>
<keyword evidence="1" id="KW-0472">Membrane</keyword>
<reference evidence="2 3" key="1">
    <citation type="journal article" date="2010" name="Science">
        <title>Genomic analysis of organismal complexity in the multicellular green alga Volvox carteri.</title>
        <authorList>
            <person name="Prochnik S.E."/>
            <person name="Umen J."/>
            <person name="Nedelcu A.M."/>
            <person name="Hallmann A."/>
            <person name="Miller S.M."/>
            <person name="Nishii I."/>
            <person name="Ferris P."/>
            <person name="Kuo A."/>
            <person name="Mitros T."/>
            <person name="Fritz-Laylin L.K."/>
            <person name="Hellsten U."/>
            <person name="Chapman J."/>
            <person name="Simakov O."/>
            <person name="Rensing S.A."/>
            <person name="Terry A."/>
            <person name="Pangilinan J."/>
            <person name="Kapitonov V."/>
            <person name="Jurka J."/>
            <person name="Salamov A."/>
            <person name="Shapiro H."/>
            <person name="Schmutz J."/>
            <person name="Grimwood J."/>
            <person name="Lindquist E."/>
            <person name="Lucas S."/>
            <person name="Grigoriev I.V."/>
            <person name="Schmitt R."/>
            <person name="Kirk D."/>
            <person name="Rokhsar D.S."/>
        </authorList>
    </citation>
    <scope>NUCLEOTIDE SEQUENCE [LARGE SCALE GENOMIC DNA]</scope>
    <source>
        <strain evidence="3">f. Nagariensis / Eve</strain>
    </source>
</reference>
<dbReference type="OrthoDB" id="541052at2759"/>
<proteinExistence type="predicted"/>
<dbReference type="PANTHER" id="PTHR12203">
    <property type="entry name" value="KDEL LYS-ASP-GLU-LEU CONTAINING - RELATED"/>
    <property type="match status" value="1"/>
</dbReference>
<dbReference type="PANTHER" id="PTHR12203:SF35">
    <property type="entry name" value="PROTEIN O-GLUCOSYLTRANSFERASE 1"/>
    <property type="match status" value="1"/>
</dbReference>
<sequence>MIYRFKTVKITFTIIIVLSVIVTASLLSPRLVTRRQHKDCLSFAQAEYFGDDLVSPRTVPAEFPLVENSWPRTPANQSYFYESWNRPFTTRFKVLNGTVYIDAKAGTYFGPEYVNTFGEMLVVASWLYQLPDMDLVYSSDDVPHIESQTEFPVISTCLGLNDILSDHGRFSMGYTVPHFLQWARYSMSSNQLLAFMQCLDAEYPWERKEAKVFWRGSSTGRLRGWDSPAWNTHHNVSWTPEEALANLDFAEKLAHNRRISASLMSFNYPWMDVGITHIHDYDFHNPGRLTEVNSQLEVFNKLVVRPGLPLEQWNNYLVNLHIHGHGFTDRLPFMLLSNTPLLAVKSHIKEWYHSFFKEGEHFLTASGDLHDLLYVAKQMLDRLRNGDKELRHMVARRQEISRQKFNTIAILDAFAWAVTQAWSWCNWKPDMQEGFEVFKVPKLNNNLPPYIWKTIKKTRPEQF</sequence>
<gene>
    <name evidence="2" type="ORF">VOLCADRAFT_87420</name>
</gene>
<dbReference type="RefSeq" id="XP_002947114.1">
    <property type="nucleotide sequence ID" value="XM_002947068.1"/>
</dbReference>
<dbReference type="InParanoid" id="D8TLA8"/>
<dbReference type="AlphaFoldDB" id="D8TLA8"/>
<dbReference type="KEGG" id="vcn:VOLCADRAFT_87420"/>
<dbReference type="EMBL" id="GL378326">
    <property type="protein sequence ID" value="EFJ51704.1"/>
    <property type="molecule type" value="Genomic_DNA"/>
</dbReference>
<name>D8TLA8_VOLCA</name>
<evidence type="ECO:0000256" key="1">
    <source>
        <dbReference type="SAM" id="Phobius"/>
    </source>
</evidence>
<accession>D8TLA8</accession>
<evidence type="ECO:0000313" key="2">
    <source>
        <dbReference type="EMBL" id="EFJ51704.1"/>
    </source>
</evidence>
<dbReference type="GeneID" id="9620077"/>
<organism evidence="3">
    <name type="scientific">Volvox carteri f. nagariensis</name>
    <dbReference type="NCBI Taxonomy" id="3068"/>
    <lineage>
        <taxon>Eukaryota</taxon>
        <taxon>Viridiplantae</taxon>
        <taxon>Chlorophyta</taxon>
        <taxon>core chlorophytes</taxon>
        <taxon>Chlorophyceae</taxon>
        <taxon>CS clade</taxon>
        <taxon>Chlamydomonadales</taxon>
        <taxon>Volvocaceae</taxon>
        <taxon>Volvox</taxon>
    </lineage>
</organism>
<evidence type="ECO:0000313" key="3">
    <source>
        <dbReference type="Proteomes" id="UP000001058"/>
    </source>
</evidence>